<accession>A0ABT5AF43</accession>
<dbReference type="PANTHER" id="PTHR43581">
    <property type="entry name" value="ATP/GTP PHOSPHATASE"/>
    <property type="match status" value="1"/>
</dbReference>
<protein>
    <submittedName>
        <fullName evidence="2">AAA family ATPase</fullName>
    </submittedName>
</protein>
<dbReference type="CDD" id="cd00267">
    <property type="entry name" value="ABC_ATPase"/>
    <property type="match status" value="1"/>
</dbReference>
<gene>
    <name evidence="2" type="ORF">PN451_08660</name>
</gene>
<evidence type="ECO:0000259" key="1">
    <source>
        <dbReference type="Pfam" id="PF13175"/>
    </source>
</evidence>
<sequence>MYIKKLQVFNYKSYYDSGEMEFSPGVNIIVGRNNAGKTSLLEVLTLDFEDHPHRSIKTLPNKSSRLEEKSRIEIIWDIEKEELLSFMKQMSPDLGIPAPKLDENYIDFIDAMHDEEREQKYEEHLYECLLEAFTEFKDFLENSTFIEISLIIYRNVILDNISLRKLLNFESYNENFAKNFYKIKFDNNKIILELKEFYNYDYDYDESKFVTYEGKINESIGKKLFDIFVSRIYKFKAERLNIGTYKLNIQRTEVITKSELKPDASNLAEVLFRLNSENRGMFDYFTELVSNILPEIESITVALRDNSDLEILVWNKDSIKHRRGDLALPLSSCGSGVSQVLAIVYILVSSIHEPRTIIIDEPQSFLHPGAARKLIETIKQFPQHQYFIATHSPEIITAPNPSNIIKLQYENCQTTALRIDTKDIESQNEILDELGIRLSDVFGADNILWVEGPTEEKCFPLILEELAKIPLRGLKILSVNSTDALLDGKHSDLVAEVYKKLTTGVSLFPPAIGFIFDRENKTEAKIKELEKRNFTFLNLPMYENYLLNAEAISAIINQEAKWLETPININQIQEYLDMIRQEKSNLLPGIKKEDVSDDNWLLKIDGANILENLFQKLCQNLLEFRKTKHSYKLTEWLIKHQPAFLSELAKELKECLSKHN</sequence>
<evidence type="ECO:0000313" key="2">
    <source>
        <dbReference type="EMBL" id="MDB9535909.1"/>
    </source>
</evidence>
<dbReference type="InterPro" id="IPR041685">
    <property type="entry name" value="AAA_GajA/Old/RecF-like"/>
</dbReference>
<dbReference type="Gene3D" id="3.40.50.300">
    <property type="entry name" value="P-loop containing nucleotide triphosphate hydrolases"/>
    <property type="match status" value="1"/>
</dbReference>
<dbReference type="InterPro" id="IPR027417">
    <property type="entry name" value="P-loop_NTPase"/>
</dbReference>
<dbReference type="RefSeq" id="WP_271795788.1">
    <property type="nucleotide sequence ID" value="NZ_JAQMUC010000047.1"/>
</dbReference>
<comment type="caution">
    <text evidence="2">The sequence shown here is derived from an EMBL/GenBank/DDBJ whole genome shotgun (WGS) entry which is preliminary data.</text>
</comment>
<dbReference type="InterPro" id="IPR051396">
    <property type="entry name" value="Bact_Antivir_Def_Nuclease"/>
</dbReference>
<proteinExistence type="predicted"/>
<reference evidence="2 3" key="1">
    <citation type="submission" date="2023-01" db="EMBL/GenBank/DDBJ databases">
        <title>Genomes from the Australian National Cyanobacteria Reference Collection.</title>
        <authorList>
            <person name="Willis A."/>
            <person name="Lee E.M.F."/>
        </authorList>
    </citation>
    <scope>NUCLEOTIDE SEQUENCE [LARGE SCALE GENOMIC DNA]</scope>
    <source>
        <strain evidence="2 3">CS-1226</strain>
    </source>
</reference>
<keyword evidence="3" id="KW-1185">Reference proteome</keyword>
<dbReference type="EMBL" id="JAQMUC010000047">
    <property type="protein sequence ID" value="MDB9535909.1"/>
    <property type="molecule type" value="Genomic_DNA"/>
</dbReference>
<dbReference type="Pfam" id="PF13175">
    <property type="entry name" value="AAA_15"/>
    <property type="match status" value="1"/>
</dbReference>
<dbReference type="PANTHER" id="PTHR43581:SF2">
    <property type="entry name" value="EXCINUCLEASE ATPASE SUBUNIT"/>
    <property type="match status" value="1"/>
</dbReference>
<evidence type="ECO:0000313" key="3">
    <source>
        <dbReference type="Proteomes" id="UP001211249"/>
    </source>
</evidence>
<feature type="domain" description="Endonuclease GajA/Old nuclease/RecF-like AAA" evidence="1">
    <location>
        <begin position="1"/>
        <end position="396"/>
    </location>
</feature>
<dbReference type="SUPFAM" id="SSF52540">
    <property type="entry name" value="P-loop containing nucleoside triphosphate hydrolases"/>
    <property type="match status" value="1"/>
</dbReference>
<organism evidence="2 3">
    <name type="scientific">Dolichospermum planctonicum CS-1226</name>
    <dbReference type="NCBI Taxonomy" id="3021751"/>
    <lineage>
        <taxon>Bacteria</taxon>
        <taxon>Bacillati</taxon>
        <taxon>Cyanobacteriota</taxon>
        <taxon>Cyanophyceae</taxon>
        <taxon>Nostocales</taxon>
        <taxon>Aphanizomenonaceae</taxon>
        <taxon>Dolichospermum</taxon>
        <taxon>Dolichospermum planctonicum</taxon>
    </lineage>
</organism>
<name>A0ABT5AF43_9CYAN</name>
<dbReference type="Proteomes" id="UP001211249">
    <property type="component" value="Unassembled WGS sequence"/>
</dbReference>